<comment type="caution">
    <text evidence="2">The sequence shown here is derived from an EMBL/GenBank/DDBJ whole genome shotgun (WGS) entry which is preliminary data.</text>
</comment>
<evidence type="ECO:0000313" key="2">
    <source>
        <dbReference type="EMBL" id="KAK4229396.1"/>
    </source>
</evidence>
<proteinExistence type="predicted"/>
<gene>
    <name evidence="2" type="ORF">QBC38DRAFT_442015</name>
</gene>
<feature type="compositionally biased region" description="Acidic residues" evidence="1">
    <location>
        <begin position="170"/>
        <end position="180"/>
    </location>
</feature>
<protein>
    <submittedName>
        <fullName evidence="2">Uncharacterized protein</fullName>
    </submittedName>
</protein>
<dbReference type="EMBL" id="MU865309">
    <property type="protein sequence ID" value="KAK4229396.1"/>
    <property type="molecule type" value="Genomic_DNA"/>
</dbReference>
<feature type="compositionally biased region" description="Low complexity" evidence="1">
    <location>
        <begin position="1"/>
        <end position="18"/>
    </location>
</feature>
<name>A0AAN7GXV8_9PEZI</name>
<dbReference type="Proteomes" id="UP001301958">
    <property type="component" value="Unassembled WGS sequence"/>
</dbReference>
<feature type="region of interest" description="Disordered" evidence="1">
    <location>
        <begin position="97"/>
        <end position="251"/>
    </location>
</feature>
<feature type="compositionally biased region" description="Pro residues" evidence="1">
    <location>
        <begin position="231"/>
        <end position="243"/>
    </location>
</feature>
<sequence>MPRSSSSSSSSGSGSSRSSARRRTRNLPDTLPVNAMIYFCCQNPKKVKAVRAYYYDDDFETRSNGSHDSLWSWGSSRSNVSYGFVYGWNDNYEPDEPRGPKMMMPQQGRPGPGPGIGIPPGMMGRPTQHFQQPPFPGGQPHFPQQGHFRQPGAPQPPPGWANRGATVVDDVSDDDDDDSGSDGSSDDGSATDYSRPGHPGAPGGPGGPSHFMPGQGPPPGHMPMPMTMSPQGPPTRMMPPVTPHPHMTGATQMSNLPRSMPGLPRMAHVPPHVGFSPAGRMGMGPPPPPGPPPGGHVMMG</sequence>
<accession>A0AAN7GXV8</accession>
<evidence type="ECO:0000313" key="3">
    <source>
        <dbReference type="Proteomes" id="UP001301958"/>
    </source>
</evidence>
<reference evidence="2" key="1">
    <citation type="journal article" date="2023" name="Mol. Phylogenet. Evol.">
        <title>Genome-scale phylogeny and comparative genomics of the fungal order Sordariales.</title>
        <authorList>
            <person name="Hensen N."/>
            <person name="Bonometti L."/>
            <person name="Westerberg I."/>
            <person name="Brannstrom I.O."/>
            <person name="Guillou S."/>
            <person name="Cros-Aarteil S."/>
            <person name="Calhoun S."/>
            <person name="Haridas S."/>
            <person name="Kuo A."/>
            <person name="Mondo S."/>
            <person name="Pangilinan J."/>
            <person name="Riley R."/>
            <person name="LaButti K."/>
            <person name="Andreopoulos B."/>
            <person name="Lipzen A."/>
            <person name="Chen C."/>
            <person name="Yan M."/>
            <person name="Daum C."/>
            <person name="Ng V."/>
            <person name="Clum A."/>
            <person name="Steindorff A."/>
            <person name="Ohm R.A."/>
            <person name="Martin F."/>
            <person name="Silar P."/>
            <person name="Natvig D.O."/>
            <person name="Lalanne C."/>
            <person name="Gautier V."/>
            <person name="Ament-Velasquez S.L."/>
            <person name="Kruys A."/>
            <person name="Hutchinson M.I."/>
            <person name="Powell A.J."/>
            <person name="Barry K."/>
            <person name="Miller A.N."/>
            <person name="Grigoriev I.V."/>
            <person name="Debuchy R."/>
            <person name="Gladieux P."/>
            <person name="Hiltunen Thoren M."/>
            <person name="Johannesson H."/>
        </authorList>
    </citation>
    <scope>NUCLEOTIDE SEQUENCE</scope>
    <source>
        <strain evidence="2">CBS 990.96</strain>
    </source>
</reference>
<feature type="region of interest" description="Disordered" evidence="1">
    <location>
        <begin position="1"/>
        <end position="27"/>
    </location>
</feature>
<reference evidence="2" key="2">
    <citation type="submission" date="2023-05" db="EMBL/GenBank/DDBJ databases">
        <authorList>
            <consortium name="Lawrence Berkeley National Laboratory"/>
            <person name="Steindorff A."/>
            <person name="Hensen N."/>
            <person name="Bonometti L."/>
            <person name="Westerberg I."/>
            <person name="Brannstrom I.O."/>
            <person name="Guillou S."/>
            <person name="Cros-Aarteil S."/>
            <person name="Calhoun S."/>
            <person name="Haridas S."/>
            <person name="Kuo A."/>
            <person name="Mondo S."/>
            <person name="Pangilinan J."/>
            <person name="Riley R."/>
            <person name="Labutti K."/>
            <person name="Andreopoulos B."/>
            <person name="Lipzen A."/>
            <person name="Chen C."/>
            <person name="Yanf M."/>
            <person name="Daum C."/>
            <person name="Ng V."/>
            <person name="Clum A."/>
            <person name="Ohm R."/>
            <person name="Martin F."/>
            <person name="Silar P."/>
            <person name="Natvig D."/>
            <person name="Lalanne C."/>
            <person name="Gautier V."/>
            <person name="Ament-Velasquez S.L."/>
            <person name="Kruys A."/>
            <person name="Hutchinson M.I."/>
            <person name="Powell A.J."/>
            <person name="Barry K."/>
            <person name="Miller A.N."/>
            <person name="Grigoriev I.V."/>
            <person name="Debuchy R."/>
            <person name="Gladieux P."/>
            <person name="Thoren M.H."/>
            <person name="Johannesson H."/>
        </authorList>
    </citation>
    <scope>NUCLEOTIDE SEQUENCE</scope>
    <source>
        <strain evidence="2">CBS 990.96</strain>
    </source>
</reference>
<dbReference type="AlphaFoldDB" id="A0AAN7GXV8"/>
<organism evidence="2 3">
    <name type="scientific">Podospora fimiseda</name>
    <dbReference type="NCBI Taxonomy" id="252190"/>
    <lineage>
        <taxon>Eukaryota</taxon>
        <taxon>Fungi</taxon>
        <taxon>Dikarya</taxon>
        <taxon>Ascomycota</taxon>
        <taxon>Pezizomycotina</taxon>
        <taxon>Sordariomycetes</taxon>
        <taxon>Sordariomycetidae</taxon>
        <taxon>Sordariales</taxon>
        <taxon>Podosporaceae</taxon>
        <taxon>Podospora</taxon>
    </lineage>
</organism>
<evidence type="ECO:0000256" key="1">
    <source>
        <dbReference type="SAM" id="MobiDB-lite"/>
    </source>
</evidence>
<keyword evidence="3" id="KW-1185">Reference proteome</keyword>
<feature type="compositionally biased region" description="Low complexity" evidence="1">
    <location>
        <begin position="100"/>
        <end position="109"/>
    </location>
</feature>
<feature type="compositionally biased region" description="Low complexity" evidence="1">
    <location>
        <begin position="119"/>
        <end position="152"/>
    </location>
</feature>